<protein>
    <submittedName>
        <fullName evidence="4">Amidase family protein</fullName>
    </submittedName>
</protein>
<dbReference type="InterPro" id="IPR023631">
    <property type="entry name" value="Amidase_dom"/>
</dbReference>
<accession>A0ABV7G5F6</accession>
<keyword evidence="5" id="KW-1185">Reference proteome</keyword>
<name>A0ABV7G5F6_9PROT</name>
<dbReference type="SUPFAM" id="SSF75304">
    <property type="entry name" value="Amidase signature (AS) enzymes"/>
    <property type="match status" value="1"/>
</dbReference>
<comment type="caution">
    <text evidence="4">The sequence shown here is derived from an EMBL/GenBank/DDBJ whole genome shotgun (WGS) entry which is preliminary data.</text>
</comment>
<dbReference type="PANTHER" id="PTHR11895">
    <property type="entry name" value="TRANSAMIDASE"/>
    <property type="match status" value="1"/>
</dbReference>
<evidence type="ECO:0000313" key="4">
    <source>
        <dbReference type="EMBL" id="MFC3126788.1"/>
    </source>
</evidence>
<evidence type="ECO:0000256" key="2">
    <source>
        <dbReference type="SAM" id="MobiDB-lite"/>
    </source>
</evidence>
<evidence type="ECO:0000313" key="5">
    <source>
        <dbReference type="Proteomes" id="UP001595593"/>
    </source>
</evidence>
<proteinExistence type="inferred from homology"/>
<evidence type="ECO:0000256" key="1">
    <source>
        <dbReference type="ARBA" id="ARBA00009199"/>
    </source>
</evidence>
<evidence type="ECO:0000259" key="3">
    <source>
        <dbReference type="Pfam" id="PF01425"/>
    </source>
</evidence>
<dbReference type="Proteomes" id="UP001595593">
    <property type="component" value="Unassembled WGS sequence"/>
</dbReference>
<feature type="domain" description="Amidase" evidence="3">
    <location>
        <begin position="25"/>
        <end position="432"/>
    </location>
</feature>
<feature type="region of interest" description="Disordered" evidence="2">
    <location>
        <begin position="129"/>
        <end position="148"/>
    </location>
</feature>
<dbReference type="Gene3D" id="3.90.1300.10">
    <property type="entry name" value="Amidase signature (AS) domain"/>
    <property type="match status" value="1"/>
</dbReference>
<dbReference type="InterPro" id="IPR036928">
    <property type="entry name" value="AS_sf"/>
</dbReference>
<gene>
    <name evidence="4" type="ORF">ACFOD4_17115</name>
</gene>
<dbReference type="PANTHER" id="PTHR11895:SF7">
    <property type="entry name" value="GLUTAMYL-TRNA(GLN) AMIDOTRANSFERASE SUBUNIT A, MITOCHONDRIAL"/>
    <property type="match status" value="1"/>
</dbReference>
<organism evidence="4 5">
    <name type="scientific">Teichococcus globiformis</name>
    <dbReference type="NCBI Taxonomy" id="2307229"/>
    <lineage>
        <taxon>Bacteria</taxon>
        <taxon>Pseudomonadati</taxon>
        <taxon>Pseudomonadota</taxon>
        <taxon>Alphaproteobacteria</taxon>
        <taxon>Acetobacterales</taxon>
        <taxon>Roseomonadaceae</taxon>
        <taxon>Roseomonas</taxon>
    </lineage>
</organism>
<reference evidence="5" key="1">
    <citation type="journal article" date="2019" name="Int. J. Syst. Evol. Microbiol.">
        <title>The Global Catalogue of Microorganisms (GCM) 10K type strain sequencing project: providing services to taxonomists for standard genome sequencing and annotation.</title>
        <authorList>
            <consortium name="The Broad Institute Genomics Platform"/>
            <consortium name="The Broad Institute Genome Sequencing Center for Infectious Disease"/>
            <person name="Wu L."/>
            <person name="Ma J."/>
        </authorList>
    </citation>
    <scope>NUCLEOTIDE SEQUENCE [LARGE SCALE GENOMIC DNA]</scope>
    <source>
        <strain evidence="5">KCTC 52094</strain>
    </source>
</reference>
<dbReference type="EMBL" id="JBHRTN010000018">
    <property type="protein sequence ID" value="MFC3126788.1"/>
    <property type="molecule type" value="Genomic_DNA"/>
</dbReference>
<dbReference type="RefSeq" id="WP_379598355.1">
    <property type="nucleotide sequence ID" value="NZ_JBHRTN010000018.1"/>
</dbReference>
<dbReference type="InterPro" id="IPR000120">
    <property type="entry name" value="Amidase"/>
</dbReference>
<comment type="similarity">
    <text evidence="1">Belongs to the amidase family.</text>
</comment>
<dbReference type="Pfam" id="PF01425">
    <property type="entry name" value="Amidase"/>
    <property type="match status" value="1"/>
</dbReference>
<sequence length="448" mass="46137">MTPELRPFTSHAAAFASGARTPRDFLETCLEALENWEPRIGAFTATDVSGARAAADAATLRWQAGRPLSAIDGMPLGIKDIIDTDNLPTQMGSPLFEGHVPRFTAASAWALREAGGAILGKTVTTEFASTKPRGTRNPWDVARTPGGSSSGSGAAVAAGIVAGALGTQVVGSIIRPSGYTGVYGFKPSVGGINRGGSLDMLSQSTTGPMAASLSDAWCMARAIAERVGGDPGYPGLAGPLTLPEARQPRALALLQTAGWSLLHADAAAALNIALEALMARGVAILTAEACPELAELERLVADAKALSNGINAWEWLWPLGAFAARDEAALSPSARDRLAVARHMTRGDYVALLERRATARAVHGRLAALCDGMISVSATGAAPVGLESTGDPVFAAPGSVLGIPAVSLPILRSEGLPLGLQLLGFQDRDAALFSHAAWIEAAMPAREG</sequence>